<evidence type="ECO:0000256" key="1">
    <source>
        <dbReference type="SAM" id="MobiDB-lite"/>
    </source>
</evidence>
<evidence type="ECO:0000313" key="2">
    <source>
        <dbReference type="EMBL" id="KAL2491006.1"/>
    </source>
</evidence>
<dbReference type="AlphaFoldDB" id="A0ABD1RRR0"/>
<evidence type="ECO:0000313" key="3">
    <source>
        <dbReference type="Proteomes" id="UP001604336"/>
    </source>
</evidence>
<accession>A0ABD1RRR0</accession>
<organism evidence="2 3">
    <name type="scientific">Abeliophyllum distichum</name>
    <dbReference type="NCBI Taxonomy" id="126358"/>
    <lineage>
        <taxon>Eukaryota</taxon>
        <taxon>Viridiplantae</taxon>
        <taxon>Streptophyta</taxon>
        <taxon>Embryophyta</taxon>
        <taxon>Tracheophyta</taxon>
        <taxon>Spermatophyta</taxon>
        <taxon>Magnoliopsida</taxon>
        <taxon>eudicotyledons</taxon>
        <taxon>Gunneridae</taxon>
        <taxon>Pentapetalae</taxon>
        <taxon>asterids</taxon>
        <taxon>lamiids</taxon>
        <taxon>Lamiales</taxon>
        <taxon>Oleaceae</taxon>
        <taxon>Forsythieae</taxon>
        <taxon>Abeliophyllum</taxon>
    </lineage>
</organism>
<gene>
    <name evidence="2" type="ORF">Adt_26634</name>
</gene>
<proteinExistence type="predicted"/>
<keyword evidence="3" id="KW-1185">Reference proteome</keyword>
<reference evidence="3" key="1">
    <citation type="submission" date="2024-07" db="EMBL/GenBank/DDBJ databases">
        <title>Two chromosome-level genome assemblies of Korean endemic species Abeliophyllum distichum and Forsythia ovata (Oleaceae).</title>
        <authorList>
            <person name="Jang H."/>
        </authorList>
    </citation>
    <scope>NUCLEOTIDE SEQUENCE [LARGE SCALE GENOMIC DNA]</scope>
</reference>
<feature type="region of interest" description="Disordered" evidence="1">
    <location>
        <begin position="1"/>
        <end position="21"/>
    </location>
</feature>
<comment type="caution">
    <text evidence="2">The sequence shown here is derived from an EMBL/GenBank/DDBJ whole genome shotgun (WGS) entry which is preliminary data.</text>
</comment>
<dbReference type="EMBL" id="JBFOLK010000008">
    <property type="protein sequence ID" value="KAL2491006.1"/>
    <property type="molecule type" value="Genomic_DNA"/>
</dbReference>
<name>A0ABD1RRR0_9LAMI</name>
<dbReference type="Proteomes" id="UP001604336">
    <property type="component" value="Unassembled WGS sequence"/>
</dbReference>
<protein>
    <submittedName>
        <fullName evidence="2">Uncharacterized protein</fullName>
    </submittedName>
</protein>
<sequence>MNEIDEEHDEEEGLGMDERRYGPMKDESVLTDLGGQALFVANGGFLSFRIQEDCNKPQHNPRVRLFKDRHHTSIPYTRNQALSGGPSPKIRGTYGYTLAPEIQTRATKCDVNIINYHESSD</sequence>
<feature type="compositionally biased region" description="Acidic residues" evidence="1">
    <location>
        <begin position="1"/>
        <end position="15"/>
    </location>
</feature>